<keyword evidence="2" id="KW-0597">Phosphoprotein</keyword>
<proteinExistence type="predicted"/>
<dbReference type="AlphaFoldDB" id="A0A5C4WEE1"/>
<accession>A0A5C4WEE1</accession>
<keyword evidence="1" id="KW-0596">Phosphopantetheine</keyword>
<keyword evidence="4" id="KW-1185">Reference proteome</keyword>
<accession>A0A5P9ZA25</accession>
<comment type="caution">
    <text evidence="3">The sequence shown here is derived from an EMBL/GenBank/DDBJ whole genome shotgun (WGS) entry which is preliminary data.</text>
</comment>
<evidence type="ECO:0000256" key="2">
    <source>
        <dbReference type="ARBA" id="ARBA00022553"/>
    </source>
</evidence>
<evidence type="ECO:0000313" key="4">
    <source>
        <dbReference type="Proteomes" id="UP000312512"/>
    </source>
</evidence>
<dbReference type="OrthoDB" id="4537517at2"/>
<name>A0A5C4WEE1_9ACTN</name>
<organism evidence="3 4">
    <name type="scientific">Nonomuraea phyllanthi</name>
    <dbReference type="NCBI Taxonomy" id="2219224"/>
    <lineage>
        <taxon>Bacteria</taxon>
        <taxon>Bacillati</taxon>
        <taxon>Actinomycetota</taxon>
        <taxon>Actinomycetes</taxon>
        <taxon>Streptosporangiales</taxon>
        <taxon>Streptosporangiaceae</taxon>
        <taxon>Nonomuraea</taxon>
    </lineage>
</organism>
<dbReference type="Pfam" id="PF00550">
    <property type="entry name" value="PP-binding"/>
    <property type="match status" value="1"/>
</dbReference>
<evidence type="ECO:0000256" key="1">
    <source>
        <dbReference type="ARBA" id="ARBA00022450"/>
    </source>
</evidence>
<dbReference type="EMBL" id="VDLX02000008">
    <property type="protein sequence ID" value="KAB8193317.1"/>
    <property type="molecule type" value="Genomic_DNA"/>
</dbReference>
<dbReference type="GO" id="GO:0031177">
    <property type="term" value="F:phosphopantetheine binding"/>
    <property type="evidence" value="ECO:0007669"/>
    <property type="project" value="InterPro"/>
</dbReference>
<gene>
    <name evidence="3" type="ORF">FH608_022495</name>
</gene>
<dbReference type="PROSITE" id="PS50075">
    <property type="entry name" value="CARRIER"/>
    <property type="match status" value="1"/>
</dbReference>
<dbReference type="SMART" id="SM00823">
    <property type="entry name" value="PKS_PP"/>
    <property type="match status" value="1"/>
</dbReference>
<dbReference type="SUPFAM" id="SSF47336">
    <property type="entry name" value="ACP-like"/>
    <property type="match status" value="1"/>
</dbReference>
<dbReference type="Gene3D" id="1.10.1200.10">
    <property type="entry name" value="ACP-like"/>
    <property type="match status" value="1"/>
</dbReference>
<dbReference type="InterPro" id="IPR009081">
    <property type="entry name" value="PP-bd_ACP"/>
</dbReference>
<evidence type="ECO:0000313" key="3">
    <source>
        <dbReference type="EMBL" id="KAB8193317.1"/>
    </source>
</evidence>
<protein>
    <submittedName>
        <fullName evidence="3">Uncharacterized protein</fullName>
    </submittedName>
</protein>
<reference evidence="3 4" key="1">
    <citation type="submission" date="2019-10" db="EMBL/GenBank/DDBJ databases">
        <title>Nonomuraea sp. nov., isolated from Phyllanthus amarus.</title>
        <authorList>
            <person name="Klykleung N."/>
            <person name="Tanasupawat S."/>
        </authorList>
    </citation>
    <scope>NUCLEOTIDE SEQUENCE [LARGE SCALE GENOMIC DNA]</scope>
    <source>
        <strain evidence="3 4">PA1-10</strain>
    </source>
</reference>
<dbReference type="InterPro" id="IPR036736">
    <property type="entry name" value="ACP-like_sf"/>
</dbReference>
<sequence length="130" mass="14045">MLPGLRRPWLSAVLPPGADHDLDVGDLLATLAAMSDEEAHRHVAEQLTALLSTVLLTPAAEIDPDRRLDEYGLDSLMATELLLSVRHQFGVDIPPMELIRGAGTVTDIARTVLVHLGLQTSRPVAGKDVR</sequence>
<dbReference type="Proteomes" id="UP000312512">
    <property type="component" value="Unassembled WGS sequence"/>
</dbReference>
<dbReference type="InterPro" id="IPR020806">
    <property type="entry name" value="PKS_PP-bd"/>
</dbReference>